<keyword evidence="1" id="KW-0812">Transmembrane</keyword>
<name>A0A7W0CRG9_9ACTN</name>
<evidence type="ECO:0000256" key="2">
    <source>
        <dbReference type="SAM" id="SignalP"/>
    </source>
</evidence>
<evidence type="ECO:0000313" key="4">
    <source>
        <dbReference type="Proteomes" id="UP000530928"/>
    </source>
</evidence>
<dbReference type="AlphaFoldDB" id="A0A7W0CRG9"/>
<dbReference type="RefSeq" id="WP_181614714.1">
    <property type="nucleotide sequence ID" value="NZ_BAABAM010000007.1"/>
</dbReference>
<keyword evidence="2" id="KW-0732">Signal</keyword>
<feature type="chain" id="PRO_5031490258" description="Rod shape-determining protein MreD" evidence="2">
    <location>
        <begin position="27"/>
        <end position="171"/>
    </location>
</feature>
<keyword evidence="4" id="KW-1185">Reference proteome</keyword>
<proteinExistence type="predicted"/>
<keyword evidence="1" id="KW-1133">Transmembrane helix</keyword>
<dbReference type="Proteomes" id="UP000530928">
    <property type="component" value="Unassembled WGS sequence"/>
</dbReference>
<sequence>MSLGVRLVLAASGCLALNLSFPPQFADGPLWPPLSVALAIFAAVWPRSPAVSGMIAATVTIWIVGGLVYDAPIDPLGALLVGCALYVQHTSAALAAQVPLASDIPARLIGPWALRTGLVLVVTTLVYLVVVTVPPLLGSVPTLVMLPLGALGAVTVAAVVRHVLQRPPAAE</sequence>
<feature type="transmembrane region" description="Helical" evidence="1">
    <location>
        <begin position="143"/>
        <end position="164"/>
    </location>
</feature>
<feature type="transmembrane region" description="Helical" evidence="1">
    <location>
        <begin position="76"/>
        <end position="100"/>
    </location>
</feature>
<keyword evidence="1" id="KW-0472">Membrane</keyword>
<evidence type="ECO:0000313" key="3">
    <source>
        <dbReference type="EMBL" id="MBA2895962.1"/>
    </source>
</evidence>
<feature type="transmembrane region" description="Helical" evidence="1">
    <location>
        <begin position="112"/>
        <end position="131"/>
    </location>
</feature>
<evidence type="ECO:0000256" key="1">
    <source>
        <dbReference type="SAM" id="Phobius"/>
    </source>
</evidence>
<organism evidence="3 4">
    <name type="scientific">Nonomuraea soli</name>
    <dbReference type="NCBI Taxonomy" id="1032476"/>
    <lineage>
        <taxon>Bacteria</taxon>
        <taxon>Bacillati</taxon>
        <taxon>Actinomycetota</taxon>
        <taxon>Actinomycetes</taxon>
        <taxon>Streptosporangiales</taxon>
        <taxon>Streptosporangiaceae</taxon>
        <taxon>Nonomuraea</taxon>
    </lineage>
</organism>
<feature type="signal peptide" evidence="2">
    <location>
        <begin position="1"/>
        <end position="26"/>
    </location>
</feature>
<gene>
    <name evidence="3" type="ORF">HNR30_007353</name>
</gene>
<accession>A0A7W0CRG9</accession>
<reference evidence="3 4" key="1">
    <citation type="submission" date="2020-07" db="EMBL/GenBank/DDBJ databases">
        <title>Genomic Encyclopedia of Type Strains, Phase IV (KMG-IV): sequencing the most valuable type-strain genomes for metagenomic binning, comparative biology and taxonomic classification.</title>
        <authorList>
            <person name="Goeker M."/>
        </authorList>
    </citation>
    <scope>NUCLEOTIDE SEQUENCE [LARGE SCALE GENOMIC DNA]</scope>
    <source>
        <strain evidence="3 4">DSM 45533</strain>
    </source>
</reference>
<feature type="transmembrane region" description="Helical" evidence="1">
    <location>
        <begin position="50"/>
        <end position="69"/>
    </location>
</feature>
<evidence type="ECO:0008006" key="5">
    <source>
        <dbReference type="Google" id="ProtNLM"/>
    </source>
</evidence>
<dbReference type="EMBL" id="JACDUR010000008">
    <property type="protein sequence ID" value="MBA2895962.1"/>
    <property type="molecule type" value="Genomic_DNA"/>
</dbReference>
<comment type="caution">
    <text evidence="3">The sequence shown here is derived from an EMBL/GenBank/DDBJ whole genome shotgun (WGS) entry which is preliminary data.</text>
</comment>
<protein>
    <recommendedName>
        <fullName evidence="5">Rod shape-determining protein MreD</fullName>
    </recommendedName>
</protein>